<dbReference type="InterPro" id="IPR008395">
    <property type="entry name" value="Agenet-like_dom"/>
</dbReference>
<dbReference type="EMBL" id="AGSI01000005">
    <property type="protein sequence ID" value="EIE24640.1"/>
    <property type="molecule type" value="Genomic_DNA"/>
</dbReference>
<dbReference type="GO" id="GO:0000127">
    <property type="term" value="C:transcription factor TFIIIC complex"/>
    <property type="evidence" value="ECO:0007669"/>
    <property type="project" value="InterPro"/>
</dbReference>
<feature type="compositionally biased region" description="Low complexity" evidence="1">
    <location>
        <begin position="50"/>
        <end position="64"/>
    </location>
</feature>
<dbReference type="GeneID" id="17042642"/>
<feature type="region of interest" description="Disordered" evidence="1">
    <location>
        <begin position="216"/>
        <end position="248"/>
    </location>
</feature>
<dbReference type="RefSeq" id="XP_005649184.1">
    <property type="nucleotide sequence ID" value="XM_005649127.1"/>
</dbReference>
<dbReference type="GO" id="GO:0004402">
    <property type="term" value="F:histone acetyltransferase activity"/>
    <property type="evidence" value="ECO:0007669"/>
    <property type="project" value="InterPro"/>
</dbReference>
<dbReference type="GO" id="GO:0006384">
    <property type="term" value="P:transcription initiation at RNA polymerase III promoter"/>
    <property type="evidence" value="ECO:0007669"/>
    <property type="project" value="InterPro"/>
</dbReference>
<dbReference type="SUPFAM" id="SSF50978">
    <property type="entry name" value="WD40 repeat-like"/>
    <property type="match status" value="1"/>
</dbReference>
<feature type="domain" description="Agenet-like" evidence="2">
    <location>
        <begin position="70"/>
        <end position="150"/>
    </location>
</feature>
<dbReference type="Gene3D" id="2.130.10.10">
    <property type="entry name" value="YVTN repeat-like/Quinoprotein amine dehydrogenase"/>
    <property type="match status" value="1"/>
</dbReference>
<feature type="compositionally biased region" description="Polar residues" evidence="1">
    <location>
        <begin position="238"/>
        <end position="248"/>
    </location>
</feature>
<dbReference type="eggNOG" id="ENOG502RRE6">
    <property type="taxonomic scope" value="Eukaryota"/>
</dbReference>
<feature type="region of interest" description="Disordered" evidence="1">
    <location>
        <begin position="1"/>
        <end position="72"/>
    </location>
</feature>
<dbReference type="PANTHER" id="PTHR15496">
    <property type="entry name" value="GENERAL TRANSCRIPTION FACTOR 3C POLYPEPTIDE 4 FAMILY"/>
    <property type="match status" value="1"/>
</dbReference>
<dbReference type="CDD" id="cd20405">
    <property type="entry name" value="Tudor_Agenet_AtDUF_rpt1_3"/>
    <property type="match status" value="1"/>
</dbReference>
<dbReference type="Proteomes" id="UP000007264">
    <property type="component" value="Unassembled WGS sequence"/>
</dbReference>
<accession>I0Z1X1</accession>
<dbReference type="InterPro" id="IPR044230">
    <property type="entry name" value="GTF3C4"/>
</dbReference>
<dbReference type="AlphaFoldDB" id="I0Z1X1"/>
<evidence type="ECO:0000313" key="4">
    <source>
        <dbReference type="Proteomes" id="UP000007264"/>
    </source>
</evidence>
<dbReference type="PANTHER" id="PTHR15496:SF2">
    <property type="entry name" value="GENERAL TRANSCRIPTION FACTOR 3C POLYPEPTIDE 4"/>
    <property type="match status" value="1"/>
</dbReference>
<organism evidence="3 4">
    <name type="scientific">Coccomyxa subellipsoidea (strain C-169)</name>
    <name type="common">Green microalga</name>
    <dbReference type="NCBI Taxonomy" id="574566"/>
    <lineage>
        <taxon>Eukaryota</taxon>
        <taxon>Viridiplantae</taxon>
        <taxon>Chlorophyta</taxon>
        <taxon>core chlorophytes</taxon>
        <taxon>Trebouxiophyceae</taxon>
        <taxon>Trebouxiophyceae incertae sedis</taxon>
        <taxon>Coccomyxaceae</taxon>
        <taxon>Coccomyxa</taxon>
        <taxon>Coccomyxa subellipsoidea</taxon>
    </lineage>
</organism>
<proteinExistence type="predicted"/>
<gene>
    <name evidence="3" type="ORF">COCSUDRAFT_62069</name>
</gene>
<dbReference type="OrthoDB" id="514779at2759"/>
<dbReference type="SMART" id="SM00320">
    <property type="entry name" value="WD40"/>
    <property type="match status" value="2"/>
</dbReference>
<dbReference type="InterPro" id="IPR015943">
    <property type="entry name" value="WD40/YVTN_repeat-like_dom_sf"/>
</dbReference>
<feature type="compositionally biased region" description="Basic residues" evidence="1">
    <location>
        <begin position="33"/>
        <end position="42"/>
    </location>
</feature>
<sequence>MHSTGWKEATAEKPGAVVGAAPLEEPAMIRLRGGGRPRKRPRSPVEERANSNAQASTSAVSTSQPLFKPGDHVEVTNDEAGLRGCWFPAAVQQVERGLVLVAYDEVDDEDTGDALQEWFPAPGAPAYLQALASNFKAHTAPGYLIRPQPPDNVAERGKRRDVGETIDVYLDGGWWEATVKRSSGNDGSVIAQVGLAEHDVSCADIRRRLSWTSGGWSRGRETGIAEDSTPQRKRQKDSASQCTPAASQAGTAQIYRIPEGFSAADLPAVDTSSGARAHGTIVAAFKQRFLDLRKQIENPPSYEKGEQLAEVDQQLLERVKAEFLAVHGKKLKRLRKNPDTAMLAGTRLVQAQILGNVEDEDALGTFAPVYTDFDASVLKPIATDKIGNAKISIAIAFGQRFLDLRQLVPESELPSYKAREHLKGTDAALVERVKAEVLAVYGKKLAGMGITPKHVLMEGRRGIRAVWDPVTGEVVPADFDAAACLPGADSTNKKRIIATFPLVFLLRWLALRAEIPEEEQEKYEKGQHLRGRDAEIADQVCAEMMSAFKEPLTGAGLTEKWLMREGKVQIRLNAVRTRLKGALPDAAAAKQAADIAALQQRISAVVQKQAFLEGMPGIPDPFPRPRRVSSAAGAQAPSVPSFTEEYERRLFSISALQVAWSPVCVTGGANAARFSILAVGTKSGRVWLWRYRMPESFSLKEASDLVDHSFSLVGSFVAHAGWVTALAWCAVGDYLVLATGCSEGSVRLYTAAQAALADLPDILPAPTPEDQAPTATEPQTGGDARGASEQISSTATLQTNAATAGGSNGAADGARPPAMQLMAVLVTADLRGVTCIDLRLRSNSSTGASTLCLAAGKAAGMVAVWESGPLAKDSCGAPCASQQRAYSNKAHGSMAVTGVSWARCCPSPLHVPGSSQDGQALLCTTGLDGGVKAWRWQKDQLMEVELPQSLHGTPPSAEAGSIQTQHRTFGVATSGNGLLAAVARESPRPKASDGPEDISRKLWRGCVQLLRLHGPAAPLGPHPAAALSCVPPLVHLGVPFPADRLWDAAAAVSCASSLDAQSSGSSQLKVEAAQAGLLSDLERPFSAHAPSSSLSPIPEVAWHGLQLSNAIRRLLHPLPLQGATNSLRNGSSSCLCRPALDTGPEWDAALEHNELALLQRHVLSCLSDSDSLEGSGTGPDGSLQVMLAWVKANAQDLHPELLSICEGASASTHAEENPLRSSELVMTGGPLQSARAAEADIGLPDHVLA</sequence>
<evidence type="ECO:0000313" key="3">
    <source>
        <dbReference type="EMBL" id="EIE24640.1"/>
    </source>
</evidence>
<dbReference type="InterPro" id="IPR036322">
    <property type="entry name" value="WD40_repeat_dom_sf"/>
</dbReference>
<evidence type="ECO:0000256" key="1">
    <source>
        <dbReference type="SAM" id="MobiDB-lite"/>
    </source>
</evidence>
<name>I0Z1X1_COCSC</name>
<reference evidence="3 4" key="1">
    <citation type="journal article" date="2012" name="Genome Biol.">
        <title>The genome of the polar eukaryotic microalga coccomyxa subellipsoidea reveals traits of cold adaptation.</title>
        <authorList>
            <person name="Blanc G."/>
            <person name="Agarkova I."/>
            <person name="Grimwood J."/>
            <person name="Kuo A."/>
            <person name="Brueggeman A."/>
            <person name="Dunigan D."/>
            <person name="Gurnon J."/>
            <person name="Ladunga I."/>
            <person name="Lindquist E."/>
            <person name="Lucas S."/>
            <person name="Pangilinan J."/>
            <person name="Proschold T."/>
            <person name="Salamov A."/>
            <person name="Schmutz J."/>
            <person name="Weeks D."/>
            <person name="Yamada T."/>
            <person name="Claverie J.M."/>
            <person name="Grigoriev I."/>
            <person name="Van Etten J."/>
            <person name="Lomsadze A."/>
            <person name="Borodovsky M."/>
        </authorList>
    </citation>
    <scope>NUCLEOTIDE SEQUENCE [LARGE SCALE GENOMIC DNA]</scope>
    <source>
        <strain evidence="3 4">C-169</strain>
    </source>
</reference>
<protein>
    <recommendedName>
        <fullName evidence="2">Agenet-like domain-containing protein</fullName>
    </recommendedName>
</protein>
<keyword evidence="4" id="KW-1185">Reference proteome</keyword>
<evidence type="ECO:0000259" key="2">
    <source>
        <dbReference type="Pfam" id="PF05641"/>
    </source>
</evidence>
<dbReference type="InterPro" id="IPR001680">
    <property type="entry name" value="WD40_rpt"/>
</dbReference>
<feature type="region of interest" description="Disordered" evidence="1">
    <location>
        <begin position="762"/>
        <end position="791"/>
    </location>
</feature>
<comment type="caution">
    <text evidence="3">The sequence shown here is derived from an EMBL/GenBank/DDBJ whole genome shotgun (WGS) entry which is preliminary data.</text>
</comment>
<dbReference type="KEGG" id="csl:COCSUDRAFT_62069"/>
<dbReference type="Pfam" id="PF05641">
    <property type="entry name" value="Agenet"/>
    <property type="match status" value="1"/>
</dbReference>